<dbReference type="OrthoDB" id="17212at2759"/>
<protein>
    <submittedName>
        <fullName evidence="1">Uncharacterized protein</fullName>
    </submittedName>
</protein>
<comment type="caution">
    <text evidence="1">The sequence shown here is derived from an EMBL/GenBank/DDBJ whole genome shotgun (WGS) entry which is preliminary data.</text>
</comment>
<evidence type="ECO:0000313" key="1">
    <source>
        <dbReference type="EMBL" id="KAF5317634.1"/>
    </source>
</evidence>
<gene>
    <name evidence="1" type="ORF">D9611_014971</name>
</gene>
<sequence length="126" mass="13827">MQPKNNPIPRRKGHGQCCARVQLPSASTNREELLDLASRIPTCWLGANLGRPPNSTPLADDLMHALQKLKVQEEEDERGSFAMLLHPDEAGVGVYVEDCDAGVSSDMHEDNWVYGETMPARTSGAQ</sequence>
<keyword evidence="2" id="KW-1185">Reference proteome</keyword>
<accession>A0A8H5B6U5</accession>
<evidence type="ECO:0000313" key="2">
    <source>
        <dbReference type="Proteomes" id="UP000541558"/>
    </source>
</evidence>
<name>A0A8H5B6U5_9AGAR</name>
<dbReference type="Proteomes" id="UP000541558">
    <property type="component" value="Unassembled WGS sequence"/>
</dbReference>
<dbReference type="AlphaFoldDB" id="A0A8H5B6U5"/>
<dbReference type="EMBL" id="JAACJK010000201">
    <property type="protein sequence ID" value="KAF5317634.1"/>
    <property type="molecule type" value="Genomic_DNA"/>
</dbReference>
<proteinExistence type="predicted"/>
<reference evidence="1 2" key="1">
    <citation type="journal article" date="2020" name="ISME J.">
        <title>Uncovering the hidden diversity of litter-decomposition mechanisms in mushroom-forming fungi.</title>
        <authorList>
            <person name="Floudas D."/>
            <person name="Bentzer J."/>
            <person name="Ahren D."/>
            <person name="Johansson T."/>
            <person name="Persson P."/>
            <person name="Tunlid A."/>
        </authorList>
    </citation>
    <scope>NUCLEOTIDE SEQUENCE [LARGE SCALE GENOMIC DNA]</scope>
    <source>
        <strain evidence="1 2">CBS 175.51</strain>
    </source>
</reference>
<organism evidence="1 2">
    <name type="scientific">Ephemerocybe angulata</name>
    <dbReference type="NCBI Taxonomy" id="980116"/>
    <lineage>
        <taxon>Eukaryota</taxon>
        <taxon>Fungi</taxon>
        <taxon>Dikarya</taxon>
        <taxon>Basidiomycota</taxon>
        <taxon>Agaricomycotina</taxon>
        <taxon>Agaricomycetes</taxon>
        <taxon>Agaricomycetidae</taxon>
        <taxon>Agaricales</taxon>
        <taxon>Agaricineae</taxon>
        <taxon>Psathyrellaceae</taxon>
        <taxon>Ephemerocybe</taxon>
    </lineage>
</organism>